<name>A4CEI2_9GAMM</name>
<accession>A4CEI2</accession>
<reference evidence="2 3" key="1">
    <citation type="submission" date="2006-02" db="EMBL/GenBank/DDBJ databases">
        <authorList>
            <person name="Moran M.A."/>
            <person name="Kjelleberg S."/>
            <person name="Egan S."/>
            <person name="Saunders N."/>
            <person name="Thomas T."/>
            <person name="Ferriera S."/>
            <person name="Johnson J."/>
            <person name="Kravitz S."/>
            <person name="Halpern A."/>
            <person name="Remington K."/>
            <person name="Beeson K."/>
            <person name="Tran B."/>
            <person name="Rogers Y.-H."/>
            <person name="Friedman R."/>
            <person name="Venter J.C."/>
        </authorList>
    </citation>
    <scope>NUCLEOTIDE SEQUENCE [LARGE SCALE GENOMIC DNA]</scope>
    <source>
        <strain evidence="2 3">D2</strain>
    </source>
</reference>
<dbReference type="HOGENOM" id="CLU_2846600_0_0_6"/>
<dbReference type="AlphaFoldDB" id="A4CEI2"/>
<evidence type="ECO:0000256" key="1">
    <source>
        <dbReference type="SAM" id="SignalP"/>
    </source>
</evidence>
<feature type="signal peptide" evidence="1">
    <location>
        <begin position="1"/>
        <end position="27"/>
    </location>
</feature>
<evidence type="ECO:0000313" key="2">
    <source>
        <dbReference type="EMBL" id="EAR26994.1"/>
    </source>
</evidence>
<sequence length="65" mass="7033">MFNFKQSALHLAVGSILLSCLVFNVNAAEEGIEAVERIEVTGSRIKRSDLEAAPVTVITADDMKL</sequence>
<proteinExistence type="predicted"/>
<gene>
    <name evidence="2" type="ORF">PTD2_10448</name>
</gene>
<dbReference type="Proteomes" id="UP000006201">
    <property type="component" value="Unassembled WGS sequence"/>
</dbReference>
<feature type="chain" id="PRO_5002667290" description="TonB-dependent receptor" evidence="1">
    <location>
        <begin position="28"/>
        <end position="65"/>
    </location>
</feature>
<evidence type="ECO:0008006" key="4">
    <source>
        <dbReference type="Google" id="ProtNLM"/>
    </source>
</evidence>
<keyword evidence="1" id="KW-0732">Signal</keyword>
<dbReference type="PROSITE" id="PS51257">
    <property type="entry name" value="PROKAR_LIPOPROTEIN"/>
    <property type="match status" value="1"/>
</dbReference>
<dbReference type="RefSeq" id="WP_009839237.1">
    <property type="nucleotide sequence ID" value="NZ_AAOH01000008.1"/>
</dbReference>
<comment type="caution">
    <text evidence="2">The sequence shown here is derived from an EMBL/GenBank/DDBJ whole genome shotgun (WGS) entry which is preliminary data.</text>
</comment>
<protein>
    <recommendedName>
        <fullName evidence="4">TonB-dependent receptor</fullName>
    </recommendedName>
</protein>
<keyword evidence="3" id="KW-1185">Reference proteome</keyword>
<organism evidence="2 3">
    <name type="scientific">Pseudoalteromonas tunicata D2</name>
    <dbReference type="NCBI Taxonomy" id="87626"/>
    <lineage>
        <taxon>Bacteria</taxon>
        <taxon>Pseudomonadati</taxon>
        <taxon>Pseudomonadota</taxon>
        <taxon>Gammaproteobacteria</taxon>
        <taxon>Alteromonadales</taxon>
        <taxon>Pseudoalteromonadaceae</taxon>
        <taxon>Pseudoalteromonas</taxon>
    </lineage>
</organism>
<dbReference type="EMBL" id="AAOH01000008">
    <property type="protein sequence ID" value="EAR26994.1"/>
    <property type="molecule type" value="Genomic_DNA"/>
</dbReference>
<evidence type="ECO:0000313" key="3">
    <source>
        <dbReference type="Proteomes" id="UP000006201"/>
    </source>
</evidence>